<dbReference type="GO" id="GO:0022857">
    <property type="term" value="F:transmembrane transporter activity"/>
    <property type="evidence" value="ECO:0007669"/>
    <property type="project" value="InterPro"/>
</dbReference>
<keyword evidence="2" id="KW-0813">Transport</keyword>
<keyword evidence="10" id="KW-1185">Reference proteome</keyword>
<protein>
    <submittedName>
        <fullName evidence="9">Small multidrug resistance pump</fullName>
    </submittedName>
</protein>
<dbReference type="AlphaFoldDB" id="A0A370GPD8"/>
<proteinExistence type="inferred from homology"/>
<reference evidence="9 10" key="1">
    <citation type="submission" date="2018-07" db="EMBL/GenBank/DDBJ databases">
        <title>Genomic Encyclopedia of Type Strains, Phase IV (KMG-IV): sequencing the most valuable type-strain genomes for metagenomic binning, comparative biology and taxonomic classification.</title>
        <authorList>
            <person name="Goeker M."/>
        </authorList>
    </citation>
    <scope>NUCLEOTIDE SEQUENCE [LARGE SCALE GENOMIC DNA]</scope>
    <source>
        <strain evidence="9 10">DSM 25281</strain>
    </source>
</reference>
<evidence type="ECO:0000313" key="9">
    <source>
        <dbReference type="EMBL" id="RDI45391.1"/>
    </source>
</evidence>
<comment type="similarity">
    <text evidence="7">Belongs to the drug/metabolite transporter (DMT) superfamily. Small multidrug resistance (SMR) (TC 2.A.7.1) family.</text>
</comment>
<dbReference type="PANTHER" id="PTHR30561:SF1">
    <property type="entry name" value="MULTIDRUG TRANSPORTER EMRE"/>
    <property type="match status" value="1"/>
</dbReference>
<accession>A0A370GPD8</accession>
<dbReference type="GO" id="GO:0005886">
    <property type="term" value="C:plasma membrane"/>
    <property type="evidence" value="ECO:0007669"/>
    <property type="project" value="UniProtKB-SubCell"/>
</dbReference>
<evidence type="ECO:0000256" key="6">
    <source>
        <dbReference type="ARBA" id="ARBA00023136"/>
    </source>
</evidence>
<feature type="transmembrane region" description="Helical" evidence="8">
    <location>
        <begin position="58"/>
        <end position="79"/>
    </location>
</feature>
<dbReference type="PANTHER" id="PTHR30561">
    <property type="entry name" value="SMR FAMILY PROTON-DEPENDENT DRUG EFFLUX TRANSPORTER SUGE"/>
    <property type="match status" value="1"/>
</dbReference>
<dbReference type="EMBL" id="QQAY01000002">
    <property type="protein sequence ID" value="RDI45391.1"/>
    <property type="molecule type" value="Genomic_DNA"/>
</dbReference>
<evidence type="ECO:0000256" key="7">
    <source>
        <dbReference type="RuleBase" id="RU003942"/>
    </source>
</evidence>
<dbReference type="InterPro" id="IPR045324">
    <property type="entry name" value="Small_multidrug_res"/>
</dbReference>
<evidence type="ECO:0000313" key="10">
    <source>
        <dbReference type="Proteomes" id="UP000255326"/>
    </source>
</evidence>
<gene>
    <name evidence="9" type="ORF">DFR59_10214</name>
</gene>
<comment type="caution">
    <text evidence="9">The sequence shown here is derived from an EMBL/GenBank/DDBJ whole genome shotgun (WGS) entry which is preliminary data.</text>
</comment>
<feature type="transmembrane region" description="Helical" evidence="8">
    <location>
        <begin position="33"/>
        <end position="51"/>
    </location>
</feature>
<evidence type="ECO:0000256" key="8">
    <source>
        <dbReference type="SAM" id="Phobius"/>
    </source>
</evidence>
<keyword evidence="3" id="KW-1003">Cell membrane</keyword>
<evidence type="ECO:0000256" key="2">
    <source>
        <dbReference type="ARBA" id="ARBA00022448"/>
    </source>
</evidence>
<dbReference type="RefSeq" id="WP_114744262.1">
    <property type="nucleotide sequence ID" value="NZ_QQAY01000002.1"/>
</dbReference>
<comment type="subcellular location">
    <subcellularLocation>
        <location evidence="1 7">Cell membrane</location>
        <topology evidence="1 7">Multi-pass membrane protein</topology>
    </subcellularLocation>
</comment>
<dbReference type="Pfam" id="PF00893">
    <property type="entry name" value="Multi_Drug_Res"/>
    <property type="match status" value="1"/>
</dbReference>
<sequence length="109" mass="11263">MKAYIFLAAAIASELIGTSMLKASDGFTKAGPAIGVVLGFASAFFFLSLSLKMIPLSIAYAIWSGAGTAATAVIGVLIWKEKISMATLAGIILIIAGVIVINLKTQVEK</sequence>
<evidence type="ECO:0000256" key="3">
    <source>
        <dbReference type="ARBA" id="ARBA00022475"/>
    </source>
</evidence>
<dbReference type="OrthoDB" id="21828at2"/>
<feature type="transmembrane region" description="Helical" evidence="8">
    <location>
        <begin position="85"/>
        <end position="103"/>
    </location>
</feature>
<keyword evidence="6 8" id="KW-0472">Membrane</keyword>
<evidence type="ECO:0000256" key="4">
    <source>
        <dbReference type="ARBA" id="ARBA00022692"/>
    </source>
</evidence>
<dbReference type="FunFam" id="1.10.3730.20:FF:000001">
    <property type="entry name" value="Quaternary ammonium compound resistance transporter SugE"/>
    <property type="match status" value="1"/>
</dbReference>
<dbReference type="Gene3D" id="1.10.3730.20">
    <property type="match status" value="1"/>
</dbReference>
<dbReference type="InterPro" id="IPR037185">
    <property type="entry name" value="EmrE-like"/>
</dbReference>
<dbReference type="SUPFAM" id="SSF103481">
    <property type="entry name" value="Multidrug resistance efflux transporter EmrE"/>
    <property type="match status" value="1"/>
</dbReference>
<dbReference type="InterPro" id="IPR000390">
    <property type="entry name" value="Small_drug/metabolite_transptr"/>
</dbReference>
<dbReference type="Proteomes" id="UP000255326">
    <property type="component" value="Unassembled WGS sequence"/>
</dbReference>
<name>A0A370GPD8_9BACI</name>
<evidence type="ECO:0000256" key="5">
    <source>
        <dbReference type="ARBA" id="ARBA00022989"/>
    </source>
</evidence>
<keyword evidence="4 7" id="KW-0812">Transmembrane</keyword>
<keyword evidence="5 8" id="KW-1133">Transmembrane helix</keyword>
<evidence type="ECO:0000256" key="1">
    <source>
        <dbReference type="ARBA" id="ARBA00004651"/>
    </source>
</evidence>
<organism evidence="9 10">
    <name type="scientific">Falsibacillus pallidus</name>
    <dbReference type="NCBI Taxonomy" id="493781"/>
    <lineage>
        <taxon>Bacteria</taxon>
        <taxon>Bacillati</taxon>
        <taxon>Bacillota</taxon>
        <taxon>Bacilli</taxon>
        <taxon>Bacillales</taxon>
        <taxon>Bacillaceae</taxon>
        <taxon>Falsibacillus</taxon>
    </lineage>
</organism>